<evidence type="ECO:0000313" key="4">
    <source>
        <dbReference type="Proteomes" id="UP000015105"/>
    </source>
</evidence>
<organism evidence="3 4">
    <name type="scientific">Aegilops tauschii subsp. strangulata</name>
    <name type="common">Goatgrass</name>
    <dbReference type="NCBI Taxonomy" id="200361"/>
    <lineage>
        <taxon>Eukaryota</taxon>
        <taxon>Viridiplantae</taxon>
        <taxon>Streptophyta</taxon>
        <taxon>Embryophyta</taxon>
        <taxon>Tracheophyta</taxon>
        <taxon>Spermatophyta</taxon>
        <taxon>Magnoliopsida</taxon>
        <taxon>Liliopsida</taxon>
        <taxon>Poales</taxon>
        <taxon>Poaceae</taxon>
        <taxon>BOP clade</taxon>
        <taxon>Pooideae</taxon>
        <taxon>Triticodae</taxon>
        <taxon>Triticeae</taxon>
        <taxon>Triticinae</taxon>
        <taxon>Aegilops</taxon>
    </lineage>
</organism>
<reference evidence="3" key="4">
    <citation type="submission" date="2019-03" db="UniProtKB">
        <authorList>
            <consortium name="EnsemblPlants"/>
        </authorList>
    </citation>
    <scope>IDENTIFICATION</scope>
</reference>
<dbReference type="Pfam" id="PF20241">
    <property type="entry name" value="DUF6598"/>
    <property type="match status" value="1"/>
</dbReference>
<dbReference type="InterPro" id="IPR046533">
    <property type="entry name" value="DUF6598"/>
</dbReference>
<dbReference type="GeneID" id="109757263"/>
<dbReference type="RefSeq" id="XP_020171670.1">
    <property type="nucleotide sequence ID" value="XM_020316081.2"/>
</dbReference>
<evidence type="ECO:0000259" key="2">
    <source>
        <dbReference type="Pfam" id="PF20241"/>
    </source>
</evidence>
<dbReference type="Gramene" id="AET2Gv20681700.1">
    <property type="protein sequence ID" value="AET2Gv20681700.1"/>
    <property type="gene ID" value="AET2Gv20681700"/>
</dbReference>
<accession>A0A453BZ15</accession>
<dbReference type="KEGG" id="ats:109757263"/>
<keyword evidence="4" id="KW-1185">Reference proteome</keyword>
<feature type="domain" description="DUF6598" evidence="2">
    <location>
        <begin position="409"/>
        <end position="667"/>
    </location>
</feature>
<feature type="compositionally biased region" description="Basic and acidic residues" evidence="1">
    <location>
        <begin position="88"/>
        <end position="104"/>
    </location>
</feature>
<dbReference type="OMA" id="CWWSSAA"/>
<dbReference type="PANTHER" id="PTHR33065">
    <property type="entry name" value="OS07G0486400 PROTEIN"/>
    <property type="match status" value="1"/>
</dbReference>
<dbReference type="OrthoDB" id="638935at2759"/>
<dbReference type="EnsemblPlants" id="AET2Gv20681700.1">
    <property type="protein sequence ID" value="AET2Gv20681700.1"/>
    <property type="gene ID" value="AET2Gv20681700"/>
</dbReference>
<feature type="region of interest" description="Disordered" evidence="1">
    <location>
        <begin position="46"/>
        <end position="72"/>
    </location>
</feature>
<feature type="region of interest" description="Disordered" evidence="1">
    <location>
        <begin position="88"/>
        <end position="154"/>
    </location>
</feature>
<reference evidence="4" key="1">
    <citation type="journal article" date="2014" name="Science">
        <title>Ancient hybridizations among the ancestral genomes of bread wheat.</title>
        <authorList>
            <consortium name="International Wheat Genome Sequencing Consortium,"/>
            <person name="Marcussen T."/>
            <person name="Sandve S.R."/>
            <person name="Heier L."/>
            <person name="Spannagl M."/>
            <person name="Pfeifer M."/>
            <person name="Jakobsen K.S."/>
            <person name="Wulff B.B."/>
            <person name="Steuernagel B."/>
            <person name="Mayer K.F."/>
            <person name="Olsen O.A."/>
        </authorList>
    </citation>
    <scope>NUCLEOTIDE SEQUENCE [LARGE SCALE GENOMIC DNA]</scope>
    <source>
        <strain evidence="4">cv. AL8/78</strain>
    </source>
</reference>
<reference evidence="3" key="5">
    <citation type="journal article" date="2021" name="G3 (Bethesda)">
        <title>Aegilops tauschii genome assembly Aet v5.0 features greater sequence contiguity and improved annotation.</title>
        <authorList>
            <person name="Wang L."/>
            <person name="Zhu T."/>
            <person name="Rodriguez J.C."/>
            <person name="Deal K.R."/>
            <person name="Dubcovsky J."/>
            <person name="McGuire P.E."/>
            <person name="Lux T."/>
            <person name="Spannagl M."/>
            <person name="Mayer K.F.X."/>
            <person name="Baldrich P."/>
            <person name="Meyers B.C."/>
            <person name="Huo N."/>
            <person name="Gu Y.Q."/>
            <person name="Zhou H."/>
            <person name="Devos K.M."/>
            <person name="Bennetzen J.L."/>
            <person name="Unver T."/>
            <person name="Budak H."/>
            <person name="Gulick P.J."/>
            <person name="Galiba G."/>
            <person name="Kalapos B."/>
            <person name="Nelson D.R."/>
            <person name="Li P."/>
            <person name="You F.M."/>
            <person name="Luo M.C."/>
            <person name="Dvorak J."/>
        </authorList>
    </citation>
    <scope>NUCLEOTIDE SEQUENCE [LARGE SCALE GENOMIC DNA]</scope>
    <source>
        <strain evidence="3">cv. AL8/78</strain>
    </source>
</reference>
<name>A0A453BZ15_AEGTS</name>
<protein>
    <recommendedName>
        <fullName evidence="2">DUF6598 domain-containing protein</fullName>
    </recommendedName>
</protein>
<dbReference type="Proteomes" id="UP000015105">
    <property type="component" value="Chromosome 2D"/>
</dbReference>
<reference evidence="3" key="3">
    <citation type="journal article" date="2017" name="Nature">
        <title>Genome sequence of the progenitor of the wheat D genome Aegilops tauschii.</title>
        <authorList>
            <person name="Luo M.C."/>
            <person name="Gu Y.Q."/>
            <person name="Puiu D."/>
            <person name="Wang H."/>
            <person name="Twardziok S.O."/>
            <person name="Deal K.R."/>
            <person name="Huo N."/>
            <person name="Zhu T."/>
            <person name="Wang L."/>
            <person name="Wang Y."/>
            <person name="McGuire P.E."/>
            <person name="Liu S."/>
            <person name="Long H."/>
            <person name="Ramasamy R.K."/>
            <person name="Rodriguez J.C."/>
            <person name="Van S.L."/>
            <person name="Yuan L."/>
            <person name="Wang Z."/>
            <person name="Xia Z."/>
            <person name="Xiao L."/>
            <person name="Anderson O.D."/>
            <person name="Ouyang S."/>
            <person name="Liang Y."/>
            <person name="Zimin A.V."/>
            <person name="Pertea G."/>
            <person name="Qi P."/>
            <person name="Bennetzen J.L."/>
            <person name="Dai X."/>
            <person name="Dawson M.W."/>
            <person name="Muller H.G."/>
            <person name="Kugler K."/>
            <person name="Rivarola-Duarte L."/>
            <person name="Spannagl M."/>
            <person name="Mayer K.F.X."/>
            <person name="Lu F.H."/>
            <person name="Bevan M.W."/>
            <person name="Leroy P."/>
            <person name="Li P."/>
            <person name="You F.M."/>
            <person name="Sun Q."/>
            <person name="Liu Z."/>
            <person name="Lyons E."/>
            <person name="Wicker T."/>
            <person name="Salzberg S.L."/>
            <person name="Devos K.M."/>
            <person name="Dvorak J."/>
        </authorList>
    </citation>
    <scope>NUCLEOTIDE SEQUENCE [LARGE SCALE GENOMIC DNA]</scope>
    <source>
        <strain evidence="3">cv. AL8/78</strain>
    </source>
</reference>
<evidence type="ECO:0000256" key="1">
    <source>
        <dbReference type="SAM" id="MobiDB-lite"/>
    </source>
</evidence>
<dbReference type="AlphaFoldDB" id="A0A453BZ15"/>
<sequence>MRKEKELSKKTESESGKGTEIESGKDQDEKLRKELKKLTKEYERLRFELSQEGEGTVRHFDKNPRQRKGMLRDLEMVLNNIEIELGKGTERDSIKEPEIERDSDSDSGDEDSGSLISMEPQPQLGISKGTVRDSSKEPAMERDEMKELSKKQSKLLKQKQSCKEFSGKHQTLVKELISAERERTDLLVSITPTFSLWKQVDSQKTWRRQPYPAARDDGEQDLADYLNSMLQAMEDMGHRMLSMLDFLNKSDSPGPICLYKASELHTTAVRLNMLISKEFNTDQHPETMQVQEEEDLSVDLLSLFTKYSQFPNNYDNTLFMEEDEEKKYEVAKVEEEEQDKDQSTMEYLKERMDIEQQFFAYDRTYWEDVWGSRIGRCGRFMDTTILSPMQFTHYTPGGIHSPAAVGGTTLQIYSVKIKDLRGLNWPLRVYGVIAARDTVDHNRNILFSRSEFNYQELNEQDPCLCLTGPSRAIVVSGHIDFEVELQVTDAAQSQTLISCRERYGSTDDFFSSLASVTDGGDGRTFLLSNQSCTTEVTLDQLDRSLQATIVGVRVTKGHWPFKHGCRVVCWWSSAAPICSRDTTCRRVVLFDHRGKGMRRGSDGYLHLSRKVISVESYGTLRVSIEAYGKSGRHIARKDSIDFPVQKCQTKTLTCPVGDGGATVEVTVAWSLLVKEKMYLSLVDCPM</sequence>
<feature type="region of interest" description="Disordered" evidence="1">
    <location>
        <begin position="1"/>
        <end position="30"/>
    </location>
</feature>
<evidence type="ECO:0000313" key="3">
    <source>
        <dbReference type="EnsemblPlants" id="AET2Gv20681700.1"/>
    </source>
</evidence>
<dbReference type="PANTHER" id="PTHR33065:SF83">
    <property type="entry name" value="GENOME ASSEMBLY, CHROMOSOME: II"/>
    <property type="match status" value="1"/>
</dbReference>
<reference evidence="4" key="2">
    <citation type="journal article" date="2017" name="Nat. Plants">
        <title>The Aegilops tauschii genome reveals multiple impacts of transposons.</title>
        <authorList>
            <person name="Zhao G."/>
            <person name="Zou C."/>
            <person name="Li K."/>
            <person name="Wang K."/>
            <person name="Li T."/>
            <person name="Gao L."/>
            <person name="Zhang X."/>
            <person name="Wang H."/>
            <person name="Yang Z."/>
            <person name="Liu X."/>
            <person name="Jiang W."/>
            <person name="Mao L."/>
            <person name="Kong X."/>
            <person name="Jiao Y."/>
            <person name="Jia J."/>
        </authorList>
    </citation>
    <scope>NUCLEOTIDE SEQUENCE [LARGE SCALE GENOMIC DNA]</scope>
    <source>
        <strain evidence="4">cv. AL8/78</strain>
    </source>
</reference>
<feature type="compositionally biased region" description="Basic and acidic residues" evidence="1">
    <location>
        <begin position="130"/>
        <end position="150"/>
    </location>
</feature>
<proteinExistence type="predicted"/>